<dbReference type="AlphaFoldDB" id="X0V5B7"/>
<organism evidence="1">
    <name type="scientific">marine sediment metagenome</name>
    <dbReference type="NCBI Taxonomy" id="412755"/>
    <lineage>
        <taxon>unclassified sequences</taxon>
        <taxon>metagenomes</taxon>
        <taxon>ecological metagenomes</taxon>
    </lineage>
</organism>
<feature type="non-terminal residue" evidence="1">
    <location>
        <position position="1"/>
    </location>
</feature>
<gene>
    <name evidence="1" type="ORF">S01H1_23229</name>
</gene>
<evidence type="ECO:0008006" key="2">
    <source>
        <dbReference type="Google" id="ProtNLM"/>
    </source>
</evidence>
<evidence type="ECO:0000313" key="1">
    <source>
        <dbReference type="EMBL" id="GAF95845.1"/>
    </source>
</evidence>
<accession>X0V5B7</accession>
<sequence>NNEVQPVLEIPVSLDVVGQIAVEPSRLFFGLIKQGGEAKKTIRLSSSNRSFKILRVFGDLEFVRISQTSEAAGSNHTLTATIEGDAPPGRFKGTITILTDNKYQPEIKVSVIGTVSSSK</sequence>
<protein>
    <recommendedName>
        <fullName evidence="2">DUF1573 domain-containing protein</fullName>
    </recommendedName>
</protein>
<name>X0V5B7_9ZZZZ</name>
<reference evidence="1" key="1">
    <citation type="journal article" date="2014" name="Front. Microbiol.">
        <title>High frequency of phylogenetically diverse reductive dehalogenase-homologous genes in deep subseafloor sedimentary metagenomes.</title>
        <authorList>
            <person name="Kawai M."/>
            <person name="Futagami T."/>
            <person name="Toyoda A."/>
            <person name="Takaki Y."/>
            <person name="Nishi S."/>
            <person name="Hori S."/>
            <person name="Arai W."/>
            <person name="Tsubouchi T."/>
            <person name="Morono Y."/>
            <person name="Uchiyama I."/>
            <person name="Ito T."/>
            <person name="Fujiyama A."/>
            <person name="Inagaki F."/>
            <person name="Takami H."/>
        </authorList>
    </citation>
    <scope>NUCLEOTIDE SEQUENCE</scope>
    <source>
        <strain evidence="1">Expedition CK06-06</strain>
    </source>
</reference>
<dbReference type="EMBL" id="BARS01013340">
    <property type="protein sequence ID" value="GAF95845.1"/>
    <property type="molecule type" value="Genomic_DNA"/>
</dbReference>
<proteinExistence type="predicted"/>
<comment type="caution">
    <text evidence="1">The sequence shown here is derived from an EMBL/GenBank/DDBJ whole genome shotgun (WGS) entry which is preliminary data.</text>
</comment>